<feature type="compositionally biased region" description="Basic and acidic residues" evidence="1">
    <location>
        <begin position="544"/>
        <end position="590"/>
    </location>
</feature>
<keyword evidence="4" id="KW-1185">Reference proteome</keyword>
<feature type="domain" description="Hydantoinase B/oxoprolinase" evidence="2">
    <location>
        <begin position="40"/>
        <end position="546"/>
    </location>
</feature>
<protein>
    <submittedName>
        <fullName evidence="3">N-methylhydantoinase B</fullName>
    </submittedName>
</protein>
<reference evidence="3 4" key="1">
    <citation type="submission" date="2016-10" db="EMBL/GenBank/DDBJ databases">
        <authorList>
            <person name="de Groot N.N."/>
        </authorList>
    </citation>
    <scope>NUCLEOTIDE SEQUENCE [LARGE SCALE GENOMIC DNA]</scope>
    <source>
        <strain evidence="3 4">IBRC-M10418</strain>
    </source>
</reference>
<dbReference type="PANTHER" id="PTHR11365:SF23">
    <property type="entry name" value="HYPOTHETICAL 5-OXOPROLINASE (EUROFUNG)-RELATED"/>
    <property type="match status" value="1"/>
</dbReference>
<feature type="compositionally biased region" description="Basic and acidic residues" evidence="1">
    <location>
        <begin position="1"/>
        <end position="12"/>
    </location>
</feature>
<evidence type="ECO:0000313" key="4">
    <source>
        <dbReference type="Proteomes" id="UP000199215"/>
    </source>
</evidence>
<dbReference type="GO" id="GO:0017168">
    <property type="term" value="F:5-oxoprolinase (ATP-hydrolyzing) activity"/>
    <property type="evidence" value="ECO:0007669"/>
    <property type="project" value="TreeGrafter"/>
</dbReference>
<organism evidence="3 4">
    <name type="scientific">Halopenitus malekzadehii</name>
    <dbReference type="NCBI Taxonomy" id="1267564"/>
    <lineage>
        <taxon>Archaea</taxon>
        <taxon>Methanobacteriati</taxon>
        <taxon>Methanobacteriota</taxon>
        <taxon>Stenosarchaea group</taxon>
        <taxon>Halobacteria</taxon>
        <taxon>Halobacteriales</taxon>
        <taxon>Haloferacaceae</taxon>
        <taxon>Halopenitus</taxon>
    </lineage>
</organism>
<evidence type="ECO:0000313" key="3">
    <source>
        <dbReference type="EMBL" id="SEH64534.1"/>
    </source>
</evidence>
<dbReference type="EMBL" id="FNWU01000019">
    <property type="protein sequence ID" value="SEH64534.1"/>
    <property type="molecule type" value="Genomic_DNA"/>
</dbReference>
<dbReference type="InterPro" id="IPR045079">
    <property type="entry name" value="Oxoprolinase-like"/>
</dbReference>
<dbReference type="GO" id="GO:0006749">
    <property type="term" value="P:glutathione metabolic process"/>
    <property type="evidence" value="ECO:0007669"/>
    <property type="project" value="TreeGrafter"/>
</dbReference>
<accession>A0A1H6JPY7</accession>
<proteinExistence type="predicted"/>
<name>A0A1H6JPY7_9EURY</name>
<dbReference type="STRING" id="1267564.SAMN05192561_11918"/>
<evidence type="ECO:0000259" key="2">
    <source>
        <dbReference type="Pfam" id="PF02538"/>
    </source>
</evidence>
<feature type="region of interest" description="Disordered" evidence="1">
    <location>
        <begin position="1"/>
        <end position="36"/>
    </location>
</feature>
<evidence type="ECO:0000256" key="1">
    <source>
        <dbReference type="SAM" id="MobiDB-lite"/>
    </source>
</evidence>
<dbReference type="InterPro" id="IPR003692">
    <property type="entry name" value="Hydantoinase_B"/>
</dbReference>
<gene>
    <name evidence="3" type="ORF">SAMN05192561_11918</name>
</gene>
<dbReference type="GO" id="GO:0005829">
    <property type="term" value="C:cytosol"/>
    <property type="evidence" value="ECO:0007669"/>
    <property type="project" value="TreeGrafter"/>
</dbReference>
<feature type="compositionally biased region" description="Low complexity" evidence="1">
    <location>
        <begin position="13"/>
        <end position="34"/>
    </location>
</feature>
<feature type="region of interest" description="Disordered" evidence="1">
    <location>
        <begin position="491"/>
        <end position="590"/>
    </location>
</feature>
<dbReference type="PANTHER" id="PTHR11365">
    <property type="entry name" value="5-OXOPROLINASE RELATED"/>
    <property type="match status" value="1"/>
</dbReference>
<dbReference type="OrthoDB" id="8261at2157"/>
<dbReference type="AlphaFoldDB" id="A0A1H6JPY7"/>
<dbReference type="Pfam" id="PF02538">
    <property type="entry name" value="Hydantoinase_B"/>
    <property type="match status" value="1"/>
</dbReference>
<sequence>MSPTKETNETSTKETNGTPTDDGAVTTTDAATTERSADIDPVTLEILRNQLESVATEMGHVLIRGAYSPNIKERQDCSTALFDDAGRLVAQAEHIPVHLGAMPDAVDVVLQRDPKPGDVFIVNDPFAGGTHLPDITLVSTIAPNDEVIGFAVSRAHHADVGGSAPGSMPPGTREIYEEGLRLPAVRLVDGGEPNEAVHELIRANVRTPDEREADLRAQRAANARAEERIGELLDEHGETLLDAFDAVIEYSRERIEAALTDLPDGTYRARDVLEGDGVTDEDIPIEVAVTIDGASIDVDFAGTADQVAGNLNAPQSIAKSAVYFVVRAVTDPDIPPNHGCYEPVSVSVPDGSVLDPDPPAAVVGGNVETSQRVTDVTLAALGEAVPDVVPAGSQGTMNNLIIGDRSGSFTYYETIGGGFGARPNTDGMDGVQVGMTNTLNTPVESMETEYPLRVERYGLRPGSGGDGRYRGGLGIERTVTVETEATVSLLTERRRTAPAGIDGGEDGATGENRIDGEPVPAKASVDVDAGTTVSIRTPGGGGHGDPDERAATARERDRLDEKVRGRLDEQVRDRRDETTTDRSDGTVDDR</sequence>
<dbReference type="Proteomes" id="UP000199215">
    <property type="component" value="Unassembled WGS sequence"/>
</dbReference>
<dbReference type="RefSeq" id="WP_092817847.1">
    <property type="nucleotide sequence ID" value="NZ_FNWU01000019.1"/>
</dbReference>